<dbReference type="PANTHER" id="PTHR15371">
    <property type="entry name" value="TIM23"/>
    <property type="match status" value="1"/>
</dbReference>
<proteinExistence type="evidence at transcript level"/>
<evidence type="ECO:0000256" key="2">
    <source>
        <dbReference type="ARBA" id="ARBA00022692"/>
    </source>
</evidence>
<protein>
    <recommendedName>
        <fullName evidence="8">Mitochondrial import inner membrane translocase subunit Tim23</fullName>
    </recommendedName>
</protein>
<evidence type="ECO:0000256" key="1">
    <source>
        <dbReference type="ARBA" id="ARBA00004141"/>
    </source>
</evidence>
<evidence type="ECO:0008006" key="8">
    <source>
        <dbReference type="Google" id="ProtNLM"/>
    </source>
</evidence>
<dbReference type="EMBL" id="MH602488">
    <property type="protein sequence ID" value="QBH72733.1"/>
    <property type="molecule type" value="mRNA"/>
</dbReference>
<dbReference type="InterPro" id="IPR045238">
    <property type="entry name" value="Tim23-like"/>
</dbReference>
<evidence type="ECO:0000256" key="6">
    <source>
        <dbReference type="SAM" id="Phobius"/>
    </source>
</evidence>
<feature type="transmembrane region" description="Helical" evidence="6">
    <location>
        <begin position="122"/>
        <end position="143"/>
    </location>
</feature>
<name>A0A481SVV3_9HYME</name>
<reference evidence="7" key="1">
    <citation type="journal article" date="2019" name="Sci. Rep.">
        <title>No signal of deleterious mutation accumulation in conserved gene sequences of extant asexual hexapods.</title>
        <authorList>
            <person name="Brandt A."/>
            <person name="Bast J."/>
            <person name="Scheu S."/>
            <person name="Meusemann K."/>
            <person name="Donath A."/>
            <person name="Schuette K."/>
            <person name="Machida R."/>
            <person name="Kraaijeveld K."/>
        </authorList>
    </citation>
    <scope>NUCLEOTIDE SEQUENCE</scope>
    <source>
        <strain evidence="7">OG10379</strain>
    </source>
</reference>
<dbReference type="GO" id="GO:0005744">
    <property type="term" value="C:TIM23 mitochondrial import inner membrane translocase complex"/>
    <property type="evidence" value="ECO:0007669"/>
    <property type="project" value="TreeGrafter"/>
</dbReference>
<dbReference type="GO" id="GO:0030150">
    <property type="term" value="P:protein import into mitochondrial matrix"/>
    <property type="evidence" value="ECO:0007669"/>
    <property type="project" value="TreeGrafter"/>
</dbReference>
<dbReference type="Pfam" id="PF02466">
    <property type="entry name" value="Tim17"/>
    <property type="match status" value="1"/>
</dbReference>
<keyword evidence="2 6" id="KW-0812">Transmembrane</keyword>
<organism evidence="7">
    <name type="scientific">Aphelinus abdominalis</name>
    <dbReference type="NCBI Taxonomy" id="297830"/>
    <lineage>
        <taxon>Eukaryota</taxon>
        <taxon>Metazoa</taxon>
        <taxon>Ecdysozoa</taxon>
        <taxon>Arthropoda</taxon>
        <taxon>Hexapoda</taxon>
        <taxon>Insecta</taxon>
        <taxon>Pterygota</taxon>
        <taxon>Neoptera</taxon>
        <taxon>Endopterygota</taxon>
        <taxon>Hymenoptera</taxon>
        <taxon>Apocrita</taxon>
        <taxon>Proctotrupomorpha</taxon>
        <taxon>Chalcidoidea</taxon>
        <taxon>Aphelinidae</taxon>
        <taxon>Aphelininae</taxon>
        <taxon>Aphelinus</taxon>
    </lineage>
</organism>
<keyword evidence="4 6" id="KW-0472">Membrane</keyword>
<evidence type="ECO:0000256" key="4">
    <source>
        <dbReference type="ARBA" id="ARBA00023136"/>
    </source>
</evidence>
<dbReference type="GO" id="GO:0008320">
    <property type="term" value="F:protein transmembrane transporter activity"/>
    <property type="evidence" value="ECO:0007669"/>
    <property type="project" value="TreeGrafter"/>
</dbReference>
<dbReference type="AlphaFoldDB" id="A0A481SVV3"/>
<evidence type="ECO:0000256" key="5">
    <source>
        <dbReference type="SAM" id="MobiDB-lite"/>
    </source>
</evidence>
<feature type="transmembrane region" description="Helical" evidence="6">
    <location>
        <begin position="168"/>
        <end position="189"/>
    </location>
</feature>
<dbReference type="PANTHER" id="PTHR15371:SF0">
    <property type="entry name" value="SD19278P"/>
    <property type="match status" value="1"/>
</dbReference>
<feature type="region of interest" description="Disordered" evidence="5">
    <location>
        <begin position="1"/>
        <end position="29"/>
    </location>
</feature>
<keyword evidence="3 6" id="KW-1133">Transmembrane helix</keyword>
<evidence type="ECO:0000313" key="7">
    <source>
        <dbReference type="EMBL" id="QBH72733.1"/>
    </source>
</evidence>
<evidence type="ECO:0000256" key="3">
    <source>
        <dbReference type="ARBA" id="ARBA00022989"/>
    </source>
</evidence>
<comment type="subcellular location">
    <subcellularLocation>
        <location evidence="1">Membrane</location>
        <topology evidence="1">Multi-pass membrane protein</topology>
    </subcellularLocation>
</comment>
<accession>A0A481SVV3</accession>
<sequence length="206" mass="21691">MIDLRDETSNSVAIPKSRQSDSKNSSVQNSAGLSTLSPYLNYDPVYFPPSQPEFIFLEGASKQRGRFELAFSEIGAACAIGAGIGGANGIYRGLRATTLAGQTGKLRRTQVINHVMKHGSSLANTFGVVTLMYSGFGVLFSWARGTDDSLNTLSAGTATGMLFKSTAGLRRCAIGGGVGFGLAAAYCLWNSRDTISGITHHSINPA</sequence>